<dbReference type="AlphaFoldDB" id="A0A090XAU9"/>
<proteinExistence type="evidence at transcript level"/>
<dbReference type="GO" id="GO:0007508">
    <property type="term" value="P:larval heart development"/>
    <property type="evidence" value="ECO:0007669"/>
    <property type="project" value="TreeGrafter"/>
</dbReference>
<evidence type="ECO:0000313" key="2">
    <source>
        <dbReference type="EMBL" id="JAC92165.1"/>
    </source>
</evidence>
<dbReference type="Pfam" id="PF14529">
    <property type="entry name" value="Exo_endo_phos_2"/>
    <property type="match status" value="1"/>
</dbReference>
<dbReference type="InterPro" id="IPR005135">
    <property type="entry name" value="Endo/exonuclease/phosphatase"/>
</dbReference>
<dbReference type="PANTHER" id="PTHR33395:SF22">
    <property type="entry name" value="REVERSE TRANSCRIPTASE DOMAIN-CONTAINING PROTEIN"/>
    <property type="match status" value="1"/>
</dbReference>
<feature type="non-terminal residue" evidence="2">
    <location>
        <position position="1"/>
    </location>
</feature>
<dbReference type="InterPro" id="IPR036691">
    <property type="entry name" value="Endo/exonu/phosph_ase_sf"/>
</dbReference>
<sequence>RFVNFNARSIRNKIDKLELILLNYDPHVTIITETWLTGEINDNEVIPSSHKIFRRDRSSRGGGVAIVLKSSIDAVLLDQIDDHESLFLRVNVCGSSVILCAVYRPPSSPTDFLLRLYDHLLRFQNNNVILSGDFNLPDIDWTSFSNASTENATIICDIMFACDLSQIVTEFTRVQGLSSSLLDLIFVTNAFSDCHVSVEDGVSDHKLLYFCCSLVALPANKRPTVTTVKDFSRADDDSVLQYLDSAIADFQINDTDVSVLWKRFKFMCSFCLDNFIPNKQRSPKRTNPWIDRNFIHLKRRLKRMRKENNNTETGNGRVTD</sequence>
<dbReference type="PANTHER" id="PTHR33395">
    <property type="entry name" value="TRANSCRIPTASE, PUTATIVE-RELATED-RELATED"/>
    <property type="match status" value="1"/>
</dbReference>
<dbReference type="EMBL" id="GBIH01002545">
    <property type="protein sequence ID" value="JAC92165.1"/>
    <property type="molecule type" value="mRNA"/>
</dbReference>
<feature type="domain" description="Endonuclease/exonuclease/phosphatase" evidence="1">
    <location>
        <begin position="99"/>
        <end position="207"/>
    </location>
</feature>
<dbReference type="GO" id="GO:0003824">
    <property type="term" value="F:catalytic activity"/>
    <property type="evidence" value="ECO:0007669"/>
    <property type="project" value="InterPro"/>
</dbReference>
<dbReference type="GO" id="GO:0031012">
    <property type="term" value="C:extracellular matrix"/>
    <property type="evidence" value="ECO:0007669"/>
    <property type="project" value="TreeGrafter"/>
</dbReference>
<accession>A0A090XAU9</accession>
<protein>
    <submittedName>
        <fullName evidence="2">Putative tick transposon</fullName>
    </submittedName>
</protein>
<name>A0A090XAU9_IXORI</name>
<organism evidence="2">
    <name type="scientific">Ixodes ricinus</name>
    <name type="common">Common tick</name>
    <name type="synonym">Acarus ricinus</name>
    <dbReference type="NCBI Taxonomy" id="34613"/>
    <lineage>
        <taxon>Eukaryota</taxon>
        <taxon>Metazoa</taxon>
        <taxon>Ecdysozoa</taxon>
        <taxon>Arthropoda</taxon>
        <taxon>Chelicerata</taxon>
        <taxon>Arachnida</taxon>
        <taxon>Acari</taxon>
        <taxon>Parasitiformes</taxon>
        <taxon>Ixodida</taxon>
        <taxon>Ixodoidea</taxon>
        <taxon>Ixodidae</taxon>
        <taxon>Ixodinae</taxon>
        <taxon>Ixodes</taxon>
    </lineage>
</organism>
<evidence type="ECO:0000259" key="1">
    <source>
        <dbReference type="Pfam" id="PF14529"/>
    </source>
</evidence>
<dbReference type="GO" id="GO:0061343">
    <property type="term" value="P:cell adhesion involved in heart morphogenesis"/>
    <property type="evidence" value="ECO:0007669"/>
    <property type="project" value="TreeGrafter"/>
</dbReference>
<dbReference type="Gene3D" id="3.60.10.10">
    <property type="entry name" value="Endonuclease/exonuclease/phosphatase"/>
    <property type="match status" value="1"/>
</dbReference>
<reference evidence="2" key="1">
    <citation type="journal article" date="2015" name="PLoS Negl. Trop. Dis.">
        <title>Deep Sequencing Analysis of the Ixodes ricinus Haemocytome.</title>
        <authorList>
            <person name="Kotsyfakis M."/>
            <person name="Kopacek P."/>
            <person name="Franta Z."/>
            <person name="Pedra J.H."/>
            <person name="Ribeiro J.M."/>
        </authorList>
    </citation>
    <scope>NUCLEOTIDE SEQUENCE</scope>
</reference>
<dbReference type="SUPFAM" id="SSF56219">
    <property type="entry name" value="DNase I-like"/>
    <property type="match status" value="1"/>
</dbReference>